<evidence type="ECO:0008006" key="3">
    <source>
        <dbReference type="Google" id="ProtNLM"/>
    </source>
</evidence>
<evidence type="ECO:0000313" key="1">
    <source>
        <dbReference type="EMBL" id="PDS24118.1"/>
    </source>
</evidence>
<dbReference type="AlphaFoldDB" id="A0A2H3KAY7"/>
<dbReference type="OrthoDB" id="798979at2"/>
<name>A0A2H3KAY7_9FLAO</name>
<evidence type="ECO:0000313" key="2">
    <source>
        <dbReference type="Proteomes" id="UP000220828"/>
    </source>
</evidence>
<proteinExistence type="predicted"/>
<protein>
    <recommendedName>
        <fullName evidence="3">Addiction module component CHP02574 family protein</fullName>
    </recommendedName>
</protein>
<comment type="caution">
    <text evidence="1">The sequence shown here is derived from an EMBL/GenBank/DDBJ whole genome shotgun (WGS) entry which is preliminary data.</text>
</comment>
<accession>A0A2H3KAY7</accession>
<dbReference type="EMBL" id="PCMW01000047">
    <property type="protein sequence ID" value="PDS24118.1"/>
    <property type="molecule type" value="Genomic_DNA"/>
</dbReference>
<dbReference type="Proteomes" id="UP000220828">
    <property type="component" value="Unassembled WGS sequence"/>
</dbReference>
<gene>
    <name evidence="1" type="ORF">B0A77_09005</name>
</gene>
<organism evidence="1 2">
    <name type="scientific">Flavobacterium branchiophilum</name>
    <dbReference type="NCBI Taxonomy" id="55197"/>
    <lineage>
        <taxon>Bacteria</taxon>
        <taxon>Pseudomonadati</taxon>
        <taxon>Bacteroidota</taxon>
        <taxon>Flavobacteriia</taxon>
        <taxon>Flavobacteriales</taxon>
        <taxon>Flavobacteriaceae</taxon>
        <taxon>Flavobacterium</taxon>
    </lineage>
</organism>
<reference evidence="1 2" key="1">
    <citation type="submission" date="2017-09" db="EMBL/GenBank/DDBJ databases">
        <title>Whole genomes of Flavobacteriaceae.</title>
        <authorList>
            <person name="Stine C."/>
            <person name="Li C."/>
            <person name="Tadesse D."/>
        </authorList>
    </citation>
    <scope>NUCLEOTIDE SEQUENCE [LARGE SCALE GENOMIC DNA]</scope>
    <source>
        <strain evidence="1 2">ATCC 35036</strain>
    </source>
</reference>
<dbReference type="RefSeq" id="WP_097554218.1">
    <property type="nucleotide sequence ID" value="NZ_PCMW01000047.1"/>
</dbReference>
<sequence length="80" mass="9509">MTLQFIHDNRGNTTGVFIPIDEWQDLKTKYTDLQTEEAQNNTELTSWQKEIIDQRLDDYYKNPDDVVDFDTTIANIRKKI</sequence>